<dbReference type="Pfam" id="PF01855">
    <property type="entry name" value="POR_N"/>
    <property type="match status" value="1"/>
</dbReference>
<protein>
    <submittedName>
        <fullName evidence="4">Ferredoxin oxidoreductase</fullName>
    </submittedName>
</protein>
<gene>
    <name evidence="4" type="ORF">IAA86_01590</name>
</gene>
<dbReference type="InterPro" id="IPR029061">
    <property type="entry name" value="THDP-binding"/>
</dbReference>
<organism evidence="4 5">
    <name type="scientific">Candidatus Galligastranaerophilus intestinavium</name>
    <dbReference type="NCBI Taxonomy" id="2840836"/>
    <lineage>
        <taxon>Bacteria</taxon>
        <taxon>Candidatus Galligastranaerophilus</taxon>
    </lineage>
</organism>
<dbReference type="EMBL" id="DVJQ01000012">
    <property type="protein sequence ID" value="HIS73697.1"/>
    <property type="molecule type" value="Genomic_DNA"/>
</dbReference>
<dbReference type="SUPFAM" id="SSF52922">
    <property type="entry name" value="TK C-terminal domain-like"/>
    <property type="match status" value="1"/>
</dbReference>
<reference evidence="4" key="1">
    <citation type="submission" date="2020-10" db="EMBL/GenBank/DDBJ databases">
        <authorList>
            <person name="Gilroy R."/>
        </authorList>
    </citation>
    <scope>NUCLEOTIDE SEQUENCE</scope>
    <source>
        <strain evidence="4">CHK152-2871</strain>
    </source>
</reference>
<dbReference type="GO" id="GO:0016491">
    <property type="term" value="F:oxidoreductase activity"/>
    <property type="evidence" value="ECO:0007669"/>
    <property type="project" value="UniProtKB-KW"/>
</dbReference>
<dbReference type="InterPro" id="IPR052368">
    <property type="entry name" value="2-oxoacid_oxidoreductase"/>
</dbReference>
<dbReference type="PANTHER" id="PTHR43088">
    <property type="entry name" value="SUBUNIT OF PYRUVATE:FLAVODOXIN OXIDOREDUCTASE-RELATED"/>
    <property type="match status" value="1"/>
</dbReference>
<dbReference type="InterPro" id="IPR009014">
    <property type="entry name" value="Transketo_C/PFOR_II"/>
</dbReference>
<evidence type="ECO:0000313" key="4">
    <source>
        <dbReference type="EMBL" id="HIS73697.1"/>
    </source>
</evidence>
<feature type="domain" description="Pyruvate flavodoxin/ferredoxin oxidoreductase pyrimidine binding" evidence="2">
    <location>
        <begin position="23"/>
        <end position="197"/>
    </location>
</feature>
<dbReference type="Gene3D" id="3.40.50.970">
    <property type="match status" value="1"/>
</dbReference>
<dbReference type="AlphaFoldDB" id="A0A9D1FHC7"/>
<dbReference type="Proteomes" id="UP000886865">
    <property type="component" value="Unassembled WGS sequence"/>
</dbReference>
<dbReference type="SUPFAM" id="SSF52518">
    <property type="entry name" value="Thiamin diphosphate-binding fold (THDP-binding)"/>
    <property type="match status" value="1"/>
</dbReference>
<dbReference type="Gene3D" id="3.40.50.920">
    <property type="match status" value="1"/>
</dbReference>
<evidence type="ECO:0000259" key="2">
    <source>
        <dbReference type="Pfam" id="PF01855"/>
    </source>
</evidence>
<feature type="domain" description="Pyruvate:ferredoxin oxidoreductase core" evidence="3">
    <location>
        <begin position="256"/>
        <end position="336"/>
    </location>
</feature>
<reference evidence="4" key="2">
    <citation type="journal article" date="2021" name="PeerJ">
        <title>Extensive microbial diversity within the chicken gut microbiome revealed by metagenomics and culture.</title>
        <authorList>
            <person name="Gilroy R."/>
            <person name="Ravi A."/>
            <person name="Getino M."/>
            <person name="Pursley I."/>
            <person name="Horton D.L."/>
            <person name="Alikhan N.F."/>
            <person name="Baker D."/>
            <person name="Gharbi K."/>
            <person name="Hall N."/>
            <person name="Watson M."/>
            <person name="Adriaenssens E.M."/>
            <person name="Foster-Nyarko E."/>
            <person name="Jarju S."/>
            <person name="Secka A."/>
            <person name="Antonio M."/>
            <person name="Oren A."/>
            <person name="Chaudhuri R.R."/>
            <person name="La Ragione R."/>
            <person name="Hildebrand F."/>
            <person name="Pallen M.J."/>
        </authorList>
    </citation>
    <scope>NUCLEOTIDE SEQUENCE</scope>
    <source>
        <strain evidence="4">CHK152-2871</strain>
    </source>
</reference>
<dbReference type="PANTHER" id="PTHR43088:SF1">
    <property type="entry name" value="SUBUNIT OF PYRUVATE:FLAVODOXIN OXIDOREDUCTASE"/>
    <property type="match status" value="1"/>
</dbReference>
<name>A0A9D1FHC7_9BACT</name>
<evidence type="ECO:0000259" key="3">
    <source>
        <dbReference type="Pfam" id="PF17147"/>
    </source>
</evidence>
<evidence type="ECO:0000313" key="5">
    <source>
        <dbReference type="Proteomes" id="UP000886865"/>
    </source>
</evidence>
<dbReference type="Pfam" id="PF17147">
    <property type="entry name" value="PFOR_II"/>
    <property type="match status" value="1"/>
</dbReference>
<keyword evidence="1" id="KW-0560">Oxidoreductase</keyword>
<dbReference type="CDD" id="cd07034">
    <property type="entry name" value="TPP_PYR_PFOR_IOR-alpha_like"/>
    <property type="match status" value="1"/>
</dbReference>
<sequence>MVKKLITQDTRMFLTGNEVIAYAANAAEAEFMYGYPITPQNEIMHTWCKLLPKTEAGFLQTEDEISAGFSTIGGILAGKRAFTATAGPGNVIMQDAQSMAEMMRIPFVCAVMQRGGPSTATVIYAQQETRLTCFGGNGEGFRIVYSTAGHQDLYDYMIKAFNTAWKYRFPTFMLADGYQGKMREPVTLYDPASRGITMVPTVATLGGANGSRPVNHVRNTFNLEEELMDVLDKYQEEFDRISPEIEEYLEYKADDAEILVIAHGIVARSAMTAIDELRAKGIKAGLFRPITLRPLAVKPLRAAVKRAKQVLFTESANGQLAQMVLEKIYGLTTPYSTLFKMGVGVTGDDIVQKVESMVKEPATV</sequence>
<accession>A0A9D1FHC7</accession>
<dbReference type="InterPro" id="IPR033412">
    <property type="entry name" value="PFOR_II"/>
</dbReference>
<comment type="caution">
    <text evidence="4">The sequence shown here is derived from an EMBL/GenBank/DDBJ whole genome shotgun (WGS) entry which is preliminary data.</text>
</comment>
<dbReference type="InterPro" id="IPR002880">
    <property type="entry name" value="Pyrv_Fd/Flavodoxin_OxRdtase_N"/>
</dbReference>
<proteinExistence type="predicted"/>
<evidence type="ECO:0000256" key="1">
    <source>
        <dbReference type="ARBA" id="ARBA00023002"/>
    </source>
</evidence>